<protein>
    <submittedName>
        <fullName evidence="3">TPR repeat</fullName>
    </submittedName>
</protein>
<gene>
    <name evidence="3" type="ORF">SAMN05444145_109135</name>
</gene>
<dbReference type="SUPFAM" id="SSF52200">
    <property type="entry name" value="Toll/Interleukin receptor TIR domain"/>
    <property type="match status" value="1"/>
</dbReference>
<dbReference type="SUPFAM" id="SSF81901">
    <property type="entry name" value="HCP-like"/>
    <property type="match status" value="2"/>
</dbReference>
<dbReference type="Pfam" id="PF08238">
    <property type="entry name" value="Sel1"/>
    <property type="match status" value="4"/>
</dbReference>
<dbReference type="EMBL" id="FNRI01000009">
    <property type="protein sequence ID" value="SEA94106.1"/>
    <property type="molecule type" value="Genomic_DNA"/>
</dbReference>
<dbReference type="GO" id="GO:0007165">
    <property type="term" value="P:signal transduction"/>
    <property type="evidence" value="ECO:0007669"/>
    <property type="project" value="InterPro"/>
</dbReference>
<dbReference type="InterPro" id="IPR035897">
    <property type="entry name" value="Toll_tir_struct_dom_sf"/>
</dbReference>
<dbReference type="Gene3D" id="3.40.50.10140">
    <property type="entry name" value="Toll/interleukin-1 receptor homology (TIR) domain"/>
    <property type="match status" value="1"/>
</dbReference>
<proteinExistence type="predicted"/>
<dbReference type="InterPro" id="IPR000157">
    <property type="entry name" value="TIR_dom"/>
</dbReference>
<dbReference type="SMART" id="SM00255">
    <property type="entry name" value="TIR"/>
    <property type="match status" value="1"/>
</dbReference>
<evidence type="ECO:0000313" key="4">
    <source>
        <dbReference type="Proteomes" id="UP000183253"/>
    </source>
</evidence>
<dbReference type="AlphaFoldDB" id="A0A1H4F9T7"/>
<accession>A0A1H4F9T7</accession>
<dbReference type="InterPro" id="IPR050767">
    <property type="entry name" value="Sel1_AlgK"/>
</dbReference>
<dbReference type="Gene3D" id="1.25.40.10">
    <property type="entry name" value="Tetratricopeptide repeat domain"/>
    <property type="match status" value="1"/>
</dbReference>
<dbReference type="STRING" id="1033731.SAMN05444145_109135"/>
<feature type="region of interest" description="Disordered" evidence="1">
    <location>
        <begin position="888"/>
        <end position="911"/>
    </location>
</feature>
<dbReference type="Proteomes" id="UP000183253">
    <property type="component" value="Unassembled WGS sequence"/>
</dbReference>
<feature type="domain" description="TIR" evidence="2">
    <location>
        <begin position="2"/>
        <end position="135"/>
    </location>
</feature>
<keyword evidence="4" id="KW-1185">Reference proteome</keyword>
<name>A0A1H4F9T7_9BACT</name>
<organism evidence="3 4">
    <name type="scientific">Alistipes timonensis JC136</name>
    <dbReference type="NCBI Taxonomy" id="1033731"/>
    <lineage>
        <taxon>Bacteria</taxon>
        <taxon>Pseudomonadati</taxon>
        <taxon>Bacteroidota</taxon>
        <taxon>Bacteroidia</taxon>
        <taxon>Bacteroidales</taxon>
        <taxon>Rikenellaceae</taxon>
        <taxon>Alistipes</taxon>
    </lineage>
</organism>
<dbReference type="PANTHER" id="PTHR11102:SF160">
    <property type="entry name" value="ERAD-ASSOCIATED E3 UBIQUITIN-PROTEIN LIGASE COMPONENT HRD3"/>
    <property type="match status" value="1"/>
</dbReference>
<evidence type="ECO:0000259" key="2">
    <source>
        <dbReference type="PROSITE" id="PS50104"/>
    </source>
</evidence>
<dbReference type="Pfam" id="PF13676">
    <property type="entry name" value="TIR_2"/>
    <property type="match status" value="1"/>
</dbReference>
<feature type="compositionally biased region" description="Low complexity" evidence="1">
    <location>
        <begin position="888"/>
        <end position="897"/>
    </location>
</feature>
<dbReference type="RefSeq" id="WP_020692700.1">
    <property type="nucleotide sequence ID" value="NZ_CAEG01000017.1"/>
</dbReference>
<reference evidence="3 4" key="1">
    <citation type="submission" date="2016-10" db="EMBL/GenBank/DDBJ databases">
        <authorList>
            <person name="de Groot N.N."/>
        </authorList>
    </citation>
    <scope>NUCLEOTIDE SEQUENCE [LARGE SCALE GENOMIC DNA]</scope>
    <source>
        <strain evidence="3 4">DSM 25383</strain>
    </source>
</reference>
<dbReference type="PANTHER" id="PTHR11102">
    <property type="entry name" value="SEL-1-LIKE PROTEIN"/>
    <property type="match status" value="1"/>
</dbReference>
<dbReference type="PROSITE" id="PS50104">
    <property type="entry name" value="TIR"/>
    <property type="match status" value="1"/>
</dbReference>
<evidence type="ECO:0000313" key="3">
    <source>
        <dbReference type="EMBL" id="SEA94106.1"/>
    </source>
</evidence>
<dbReference type="SMART" id="SM00671">
    <property type="entry name" value="SEL1"/>
    <property type="match status" value="5"/>
</dbReference>
<sequence length="934" mass="107148">MICHDVFISYKSQYVDIVKAISHVLEEENIRCWYAPRDLDSRSAGVDYDDAIFRAISACRVVVVVLTDEALESEWVKTEIAQAQNKRKLIIPYVVGKITCENGLLMRLQQKHWIDAYPNPERKFSLLVNNVKILLNETLKEEPGQDGNRPLYTVAPAGSDSDFDFDYEEGEALYRAKEYNEAIVALAASAERGNPKAQKLVCKLFYDLDKRSDEVSPEIWDMLERQSKAGHCYACFAMHTKYYRDYRNYYISFDYLKKAVREQNLGHAFLRLGIHYAWGMGVKLNYTLAVHYYERAIKLGCAEAYSYLGQQYEFGSDKWPADPAKTLECYRKGAQANDTRALMKLGNLYASGDIVEKDREKGFGYFQRMIDLGDCRGYSQMGLYHHLDNDMETAVKYYKKAALHDVADAFSSMAGICWNEGEKEDAYRWAKGGYLRKEQFAAYLLGFFYEQDEEYEKAWECYFCRYEWAGTGAEDLARLYVENKFRPEKMPVGEIIRMLDIAARGRNEEAVNRLIEIYSGDEFGCKDPVKVEEYRQLGVSVEMADQMYDCGVKMMGGDETSFNPYKGLDLIERAARKKYVQAVEFLIKVYEKGRYADKEKCREWCRYGLDEDLLSGERLSSVLKALLGAHFDGTAELPAAEFEKYARQARERLARGGDAAQPLRGIAHRLDPEFDPRAVEDGGIAEGPLFEKYHDYYWACDMDMRRADEPGPEFWERIRDDEAYAGARMRKAGEVSDKYTFWDNPNQFFDSYEELCKRCSITPQPFTRVERELLSPPFITSRAARQFGRDVVRCMVSLFATGQKDILKCRQPVSDEDILNAAEACTDETVQWLLIGYVESRLELEGVFLWYNKLYPGGVLNPKAAEEWWTGYRKQLAELGIELEQAAAGAADAGGPQSETASDAGFGNDDDEFDRLLNEFIRAELDQDEGEKPA</sequence>
<evidence type="ECO:0000256" key="1">
    <source>
        <dbReference type="SAM" id="MobiDB-lite"/>
    </source>
</evidence>
<dbReference type="InterPro" id="IPR011990">
    <property type="entry name" value="TPR-like_helical_dom_sf"/>
</dbReference>
<dbReference type="InterPro" id="IPR006597">
    <property type="entry name" value="Sel1-like"/>
</dbReference>